<keyword evidence="2" id="KW-0677">Repeat</keyword>
<dbReference type="InterPro" id="IPR002885">
    <property type="entry name" value="PPR_rpt"/>
</dbReference>
<comment type="similarity">
    <text evidence="1">Belongs to the PPR family. P subfamily.</text>
</comment>
<dbReference type="AlphaFoldDB" id="A0A2P6RTU0"/>
<comment type="caution">
    <text evidence="3">The sequence shown here is derived from an EMBL/GenBank/DDBJ whole genome shotgun (WGS) entry which is preliminary data.</text>
</comment>
<accession>A0A2P6RTU0</accession>
<evidence type="ECO:0000313" key="4">
    <source>
        <dbReference type="Proteomes" id="UP000238479"/>
    </source>
</evidence>
<dbReference type="InterPro" id="IPR011990">
    <property type="entry name" value="TPR-like_helical_dom_sf"/>
</dbReference>
<name>A0A2P6RTU0_ROSCH</name>
<gene>
    <name evidence="3" type="ORF">RchiOBHm_Chr2g0126311</name>
</gene>
<dbReference type="Gramene" id="PRQ49831">
    <property type="protein sequence ID" value="PRQ49831"/>
    <property type="gene ID" value="RchiOBHm_Chr2g0126311"/>
</dbReference>
<dbReference type="Proteomes" id="UP000238479">
    <property type="component" value="Chromosome 2"/>
</dbReference>
<proteinExistence type="inferred from homology"/>
<keyword evidence="4" id="KW-1185">Reference proteome</keyword>
<dbReference type="EMBL" id="PDCK01000040">
    <property type="protein sequence ID" value="PRQ49831.1"/>
    <property type="molecule type" value="Genomic_DNA"/>
</dbReference>
<dbReference type="Gene3D" id="1.25.40.10">
    <property type="entry name" value="Tetratricopeptide repeat domain"/>
    <property type="match status" value="1"/>
</dbReference>
<dbReference type="STRING" id="74649.A0A2P6RTU0"/>
<evidence type="ECO:0000313" key="3">
    <source>
        <dbReference type="EMBL" id="PRQ49831.1"/>
    </source>
</evidence>
<organism evidence="3 4">
    <name type="scientific">Rosa chinensis</name>
    <name type="common">China rose</name>
    <dbReference type="NCBI Taxonomy" id="74649"/>
    <lineage>
        <taxon>Eukaryota</taxon>
        <taxon>Viridiplantae</taxon>
        <taxon>Streptophyta</taxon>
        <taxon>Embryophyta</taxon>
        <taxon>Tracheophyta</taxon>
        <taxon>Spermatophyta</taxon>
        <taxon>Magnoliopsida</taxon>
        <taxon>eudicotyledons</taxon>
        <taxon>Gunneridae</taxon>
        <taxon>Pentapetalae</taxon>
        <taxon>rosids</taxon>
        <taxon>fabids</taxon>
        <taxon>Rosales</taxon>
        <taxon>Rosaceae</taxon>
        <taxon>Rosoideae</taxon>
        <taxon>Rosoideae incertae sedis</taxon>
        <taxon>Rosa</taxon>
    </lineage>
</organism>
<dbReference type="GO" id="GO:0005739">
    <property type="term" value="C:mitochondrion"/>
    <property type="evidence" value="ECO:0007669"/>
    <property type="project" value="TreeGrafter"/>
</dbReference>
<sequence>MILRKLRIFGEWESQCKMYDFRVLNRLLIVYCKMGLLDKAESLVNKAVEGRIPYASTWHVLVIGFMENKQIPRAVEMLKNALSVGRFGWMPNPATFTAFLDYLEWKGDVESNGRDDNSVKQIGSGVQGFVSETVED</sequence>
<evidence type="ECO:0000256" key="2">
    <source>
        <dbReference type="ARBA" id="ARBA00022737"/>
    </source>
</evidence>
<dbReference type="GO" id="GO:0003729">
    <property type="term" value="F:mRNA binding"/>
    <property type="evidence" value="ECO:0007669"/>
    <property type="project" value="UniProtKB-ARBA"/>
</dbReference>
<dbReference type="PANTHER" id="PTHR45717:SF6">
    <property type="entry name" value="PENTACOTRIPEPTIDE-REPEAT REGION OF PRORP DOMAIN-CONTAINING PROTEIN"/>
    <property type="match status" value="1"/>
</dbReference>
<reference evidence="3 4" key="1">
    <citation type="journal article" date="2018" name="Nat. Genet.">
        <title>The Rosa genome provides new insights in the design of modern roses.</title>
        <authorList>
            <person name="Bendahmane M."/>
        </authorList>
    </citation>
    <scope>NUCLEOTIDE SEQUENCE [LARGE SCALE GENOMIC DNA]</scope>
    <source>
        <strain evidence="4">cv. Old Blush</strain>
    </source>
</reference>
<dbReference type="Pfam" id="PF01535">
    <property type="entry name" value="PPR"/>
    <property type="match status" value="1"/>
</dbReference>
<dbReference type="PANTHER" id="PTHR45717">
    <property type="entry name" value="OS12G0527900 PROTEIN"/>
    <property type="match status" value="1"/>
</dbReference>
<protein>
    <submittedName>
        <fullName evidence="3">Putative tetratricopeptide-like helical domain-containing protein</fullName>
    </submittedName>
</protein>
<evidence type="ECO:0000256" key="1">
    <source>
        <dbReference type="ARBA" id="ARBA00007626"/>
    </source>
</evidence>